<dbReference type="InterPro" id="IPR036388">
    <property type="entry name" value="WH-like_DNA-bd_sf"/>
</dbReference>
<organism evidence="2 3">
    <name type="scientific">Paenibacillus sedimenti</name>
    <dbReference type="NCBI Taxonomy" id="2770274"/>
    <lineage>
        <taxon>Bacteria</taxon>
        <taxon>Bacillati</taxon>
        <taxon>Bacillota</taxon>
        <taxon>Bacilli</taxon>
        <taxon>Bacillales</taxon>
        <taxon>Paenibacillaceae</taxon>
        <taxon>Paenibacillus</taxon>
    </lineage>
</organism>
<dbReference type="PANTHER" id="PTHR43252">
    <property type="entry name" value="TRANSCRIPTIONAL REGULATOR YQJI"/>
    <property type="match status" value="1"/>
</dbReference>
<dbReference type="InterPro" id="IPR005149">
    <property type="entry name" value="Tscrpt_reg_PadR_N"/>
</dbReference>
<sequence>MTSQDVILGILMKRSLSGYDIKHLLESVFSYFYNASYGTIYPTLSKMEKDGLITKESVLQEGRPNKNIYTITEEGRKQFRAYMYSPMQANEFKSDGMTRLFFGEFVDPEVIARYLEHGIAGTKETLARLQKMYEDCKDTMSPTQEICILIGIENNESTLRTLGNGLDRLNKLKLEKRLDDHE</sequence>
<dbReference type="SUPFAM" id="SSF46785">
    <property type="entry name" value="Winged helix' DNA-binding domain"/>
    <property type="match status" value="1"/>
</dbReference>
<evidence type="ECO:0000259" key="1">
    <source>
        <dbReference type="Pfam" id="PF03551"/>
    </source>
</evidence>
<comment type="caution">
    <text evidence="2">The sequence shown here is derived from an EMBL/GenBank/DDBJ whole genome shotgun (WGS) entry which is preliminary data.</text>
</comment>
<reference evidence="2" key="1">
    <citation type="submission" date="2020-09" db="EMBL/GenBank/DDBJ databases">
        <title>Draft Genome Sequence of Paenibacillus sp. WST5.</title>
        <authorList>
            <person name="Bao Z."/>
        </authorList>
    </citation>
    <scope>NUCLEOTIDE SEQUENCE</scope>
    <source>
        <strain evidence="2">WST5</strain>
    </source>
</reference>
<proteinExistence type="predicted"/>
<dbReference type="Gene3D" id="1.10.10.10">
    <property type="entry name" value="Winged helix-like DNA-binding domain superfamily/Winged helix DNA-binding domain"/>
    <property type="match status" value="1"/>
</dbReference>
<protein>
    <submittedName>
        <fullName evidence="2">PadR family transcriptional regulator</fullName>
    </submittedName>
</protein>
<accession>A0A926KLS5</accession>
<dbReference type="Proteomes" id="UP000650466">
    <property type="component" value="Unassembled WGS sequence"/>
</dbReference>
<evidence type="ECO:0000313" key="2">
    <source>
        <dbReference type="EMBL" id="MBD0379473.1"/>
    </source>
</evidence>
<dbReference type="EMBL" id="JACVVD010000002">
    <property type="protein sequence ID" value="MBD0379473.1"/>
    <property type="molecule type" value="Genomic_DNA"/>
</dbReference>
<dbReference type="PANTHER" id="PTHR43252:SF6">
    <property type="entry name" value="NEGATIVE TRANSCRIPTION REGULATOR PADR"/>
    <property type="match status" value="1"/>
</dbReference>
<dbReference type="Pfam" id="PF03551">
    <property type="entry name" value="PadR"/>
    <property type="match status" value="1"/>
</dbReference>
<evidence type="ECO:0000313" key="3">
    <source>
        <dbReference type="Proteomes" id="UP000650466"/>
    </source>
</evidence>
<dbReference type="AlphaFoldDB" id="A0A926KLS5"/>
<gene>
    <name evidence="2" type="ORF">ICC18_05050</name>
</gene>
<dbReference type="Gene3D" id="6.10.140.1570">
    <property type="match status" value="1"/>
</dbReference>
<name>A0A926KLS5_9BACL</name>
<dbReference type="InterPro" id="IPR036390">
    <property type="entry name" value="WH_DNA-bd_sf"/>
</dbReference>
<dbReference type="RefSeq" id="WP_188173296.1">
    <property type="nucleotide sequence ID" value="NZ_JACVVD010000002.1"/>
</dbReference>
<keyword evidence="3" id="KW-1185">Reference proteome</keyword>
<feature type="domain" description="Transcription regulator PadR N-terminal" evidence="1">
    <location>
        <begin position="7"/>
        <end position="80"/>
    </location>
</feature>